<organism evidence="2 3">
    <name type="scientific">Brassica cretica</name>
    <name type="common">Mustard</name>
    <dbReference type="NCBI Taxonomy" id="69181"/>
    <lineage>
        <taxon>Eukaryota</taxon>
        <taxon>Viridiplantae</taxon>
        <taxon>Streptophyta</taxon>
        <taxon>Embryophyta</taxon>
        <taxon>Tracheophyta</taxon>
        <taxon>Spermatophyta</taxon>
        <taxon>Magnoliopsida</taxon>
        <taxon>eudicotyledons</taxon>
        <taxon>Gunneridae</taxon>
        <taxon>Pentapetalae</taxon>
        <taxon>rosids</taxon>
        <taxon>malvids</taxon>
        <taxon>Brassicales</taxon>
        <taxon>Brassicaceae</taxon>
        <taxon>Brassiceae</taxon>
        <taxon>Brassica</taxon>
    </lineage>
</organism>
<feature type="region of interest" description="Disordered" evidence="1">
    <location>
        <begin position="1"/>
        <end position="53"/>
    </location>
</feature>
<dbReference type="EMBL" id="QGKW02001940">
    <property type="protein sequence ID" value="KAF2558221.1"/>
    <property type="molecule type" value="Genomic_DNA"/>
</dbReference>
<name>A0A8S9HG94_BRACR</name>
<proteinExistence type="predicted"/>
<evidence type="ECO:0000313" key="3">
    <source>
        <dbReference type="Proteomes" id="UP000712281"/>
    </source>
</evidence>
<evidence type="ECO:0000313" key="2">
    <source>
        <dbReference type="EMBL" id="KAF2558221.1"/>
    </source>
</evidence>
<accession>A0A8S9HG94</accession>
<protein>
    <submittedName>
        <fullName evidence="2">Uncharacterized protein</fullName>
    </submittedName>
</protein>
<sequence>MCRNLNSEARHASENPTPKPPRRITPETGRRFTGPRRKLNGASPDLVGSKRLPKLTTSSPLLVFTGERQTRSRDLIQKQSHHLDD</sequence>
<reference evidence="2" key="1">
    <citation type="submission" date="2019-12" db="EMBL/GenBank/DDBJ databases">
        <title>Genome sequencing and annotation of Brassica cretica.</title>
        <authorList>
            <person name="Studholme D.J."/>
            <person name="Sarris P.F."/>
        </authorList>
    </citation>
    <scope>NUCLEOTIDE SEQUENCE</scope>
    <source>
        <strain evidence="2">PFS-001/15</strain>
        <tissue evidence="2">Leaf</tissue>
    </source>
</reference>
<comment type="caution">
    <text evidence="2">The sequence shown here is derived from an EMBL/GenBank/DDBJ whole genome shotgun (WGS) entry which is preliminary data.</text>
</comment>
<dbReference type="Proteomes" id="UP000712281">
    <property type="component" value="Unassembled WGS sequence"/>
</dbReference>
<dbReference type="AlphaFoldDB" id="A0A8S9HG94"/>
<gene>
    <name evidence="2" type="ORF">F2Q68_00017527</name>
</gene>
<evidence type="ECO:0000256" key="1">
    <source>
        <dbReference type="SAM" id="MobiDB-lite"/>
    </source>
</evidence>